<name>A0ACD1ACH7_9FIRM</name>
<dbReference type="EMBL" id="CP042469">
    <property type="protein sequence ID" value="QOX63871.1"/>
    <property type="molecule type" value="Genomic_DNA"/>
</dbReference>
<keyword evidence="1" id="KW-0547">Nucleotide-binding</keyword>
<protein>
    <submittedName>
        <fullName evidence="1">ABC transporter ATP-binding protein</fullName>
    </submittedName>
</protein>
<keyword evidence="1" id="KW-0067">ATP-binding</keyword>
<sequence length="239" mass="26289">MTDALITCNDLTFRYDGKTAVTNLSFCIDPGDYLCIVGENGSGKSTLISGLLGLKKPHFGSISFGAGLKQTDIGYLPQQTEIQKDFPASAYEVVLSGRLSAEGLFPFYRKKDRQIALENMEQLGISHLRNQCYKELSGGQQQRVLLARALCSAKRMLILDEPVSGLDPVVSAELYRLMLKINREMNMTVVMVTHDIRNAAAHGTKILHMDGQPLFFGTTADYVGSEAYQTIMGGGRRNV</sequence>
<reference evidence="1" key="1">
    <citation type="submission" date="2019-08" db="EMBL/GenBank/DDBJ databases">
        <title>Genome sequence of Clostridiales bacterium MT110.</title>
        <authorList>
            <person name="Cao J."/>
        </authorList>
    </citation>
    <scope>NUCLEOTIDE SEQUENCE</scope>
    <source>
        <strain evidence="1">MT110</strain>
    </source>
</reference>
<proteinExistence type="predicted"/>
<organism evidence="1 2">
    <name type="scientific">Anoxybacterium hadale</name>
    <dbReference type="NCBI Taxonomy" id="3408580"/>
    <lineage>
        <taxon>Bacteria</taxon>
        <taxon>Bacillati</taxon>
        <taxon>Bacillota</taxon>
        <taxon>Clostridia</taxon>
        <taxon>Peptostreptococcales</taxon>
        <taxon>Anaerovoracaceae</taxon>
        <taxon>Anoxybacterium</taxon>
    </lineage>
</organism>
<dbReference type="Proteomes" id="UP000594014">
    <property type="component" value="Chromosome"/>
</dbReference>
<evidence type="ECO:0000313" key="2">
    <source>
        <dbReference type="Proteomes" id="UP000594014"/>
    </source>
</evidence>
<evidence type="ECO:0000313" key="1">
    <source>
        <dbReference type="EMBL" id="QOX63871.1"/>
    </source>
</evidence>
<accession>A0ACD1ACH7</accession>
<keyword evidence="2" id="KW-1185">Reference proteome</keyword>
<gene>
    <name evidence="1" type="ORF">FRZ06_11270</name>
</gene>